<comment type="similarity">
    <text evidence="16">Belongs to the cytochrome b family.</text>
</comment>
<feature type="domain" description="Cytochrome b/b6 C-terminal region profile" evidence="19">
    <location>
        <begin position="230"/>
        <end position="403"/>
    </location>
</feature>
<evidence type="ECO:0000256" key="4">
    <source>
        <dbReference type="ARBA" id="ARBA00013531"/>
    </source>
</evidence>
<feature type="transmembrane region" description="Helical" evidence="17">
    <location>
        <begin position="342"/>
        <end position="362"/>
    </location>
</feature>
<feature type="transmembrane region" description="Helical" evidence="17">
    <location>
        <begin position="245"/>
        <end position="266"/>
    </location>
</feature>
<dbReference type="Pfam" id="PF00033">
    <property type="entry name" value="Cytochrome_B"/>
    <property type="match status" value="1"/>
</dbReference>
<comment type="cofactor">
    <cofactor evidence="15">
        <name>heme</name>
        <dbReference type="ChEBI" id="CHEBI:30413"/>
    </cofactor>
    <text evidence="15">Binds 2 heme groups non-covalently.</text>
</comment>
<dbReference type="InterPro" id="IPR005798">
    <property type="entry name" value="Cyt_b/b6_C"/>
</dbReference>
<feature type="transmembrane region" description="Helical" evidence="17">
    <location>
        <begin position="122"/>
        <end position="143"/>
    </location>
</feature>
<evidence type="ECO:0000256" key="1">
    <source>
        <dbReference type="ARBA" id="ARBA00002444"/>
    </source>
</evidence>
<evidence type="ECO:0000313" key="20">
    <source>
        <dbReference type="EMBL" id="KRO40501.1"/>
    </source>
</evidence>
<keyword evidence="13 17" id="KW-0472">Membrane</keyword>
<dbReference type="FunFam" id="1.20.810.10:FF:000004">
    <property type="entry name" value="Cytochrome b"/>
    <property type="match status" value="1"/>
</dbReference>
<dbReference type="PANTHER" id="PTHR19271">
    <property type="entry name" value="CYTOCHROME B"/>
    <property type="match status" value="1"/>
</dbReference>
<dbReference type="PROSITE" id="PS51003">
    <property type="entry name" value="CYTB_CTER"/>
    <property type="match status" value="1"/>
</dbReference>
<evidence type="ECO:0000256" key="12">
    <source>
        <dbReference type="ARBA" id="ARBA00023004"/>
    </source>
</evidence>
<protein>
    <recommendedName>
        <fullName evidence="4 16">Cytochrome b</fullName>
    </recommendedName>
</protein>
<dbReference type="InterPro" id="IPR036150">
    <property type="entry name" value="Cyt_b/b6_C_sf"/>
</dbReference>
<feature type="transmembrane region" description="Helical" evidence="17">
    <location>
        <begin position="89"/>
        <end position="110"/>
    </location>
</feature>
<feature type="transmembrane region" description="Helical" evidence="17">
    <location>
        <begin position="311"/>
        <end position="330"/>
    </location>
</feature>
<evidence type="ECO:0000256" key="7">
    <source>
        <dbReference type="ARBA" id="ARBA00022660"/>
    </source>
</evidence>
<dbReference type="PROSITE" id="PS51002">
    <property type="entry name" value="CYTB_NTER"/>
    <property type="match status" value="1"/>
</dbReference>
<feature type="binding site" description="axial binding residue" evidence="15">
    <location>
        <position position="91"/>
    </location>
    <ligand>
        <name>heme b</name>
        <dbReference type="ChEBI" id="CHEBI:60344"/>
        <label>b562</label>
    </ligand>
    <ligandPart>
        <name>Fe</name>
        <dbReference type="ChEBI" id="CHEBI:18248"/>
    </ligandPart>
</feature>
<evidence type="ECO:0000256" key="16">
    <source>
        <dbReference type="RuleBase" id="RU003385"/>
    </source>
</evidence>
<evidence type="ECO:0000313" key="21">
    <source>
        <dbReference type="Proteomes" id="UP000050874"/>
    </source>
</evidence>
<dbReference type="Gene3D" id="1.20.810.10">
    <property type="entry name" value="Cytochrome Bc1 Complex, Chain C"/>
    <property type="match status" value="1"/>
</dbReference>
<dbReference type="CDD" id="cd00284">
    <property type="entry name" value="Cytochrome_b_N"/>
    <property type="match status" value="1"/>
</dbReference>
<comment type="function">
    <text evidence="1 16">Component of the ubiquinol-cytochrome c reductase complex (complex III or cytochrome b-c1 complex), which is a respiratory chain that generates an electrochemical potential coupled to ATP synthesis.</text>
</comment>
<keyword evidence="12 15" id="KW-0408">Iron</keyword>
<dbReference type="InterPro" id="IPR048259">
    <property type="entry name" value="Cytochrome_b_N_euk/bac"/>
</dbReference>
<evidence type="ECO:0000256" key="8">
    <source>
        <dbReference type="ARBA" id="ARBA00022692"/>
    </source>
</evidence>
<dbReference type="SUPFAM" id="SSF81342">
    <property type="entry name" value="Transmembrane di-heme cytochromes"/>
    <property type="match status" value="1"/>
</dbReference>
<evidence type="ECO:0000256" key="14">
    <source>
        <dbReference type="PIRSR" id="PIRSR038885-1"/>
    </source>
</evidence>
<feature type="domain" description="Cytochrome b/b6 N-terminal region profile" evidence="18">
    <location>
        <begin position="8"/>
        <end position="220"/>
    </location>
</feature>
<keyword evidence="9 15" id="KW-0479">Metal-binding</keyword>
<dbReference type="PIRSF" id="PIRSF038885">
    <property type="entry name" value="COB"/>
    <property type="match status" value="1"/>
</dbReference>
<dbReference type="GO" id="GO:0046872">
    <property type="term" value="F:metal ion binding"/>
    <property type="evidence" value="ECO:0007669"/>
    <property type="project" value="UniProtKB-KW"/>
</dbReference>
<proteinExistence type="inferred from homology"/>
<dbReference type="EMBL" id="LIAV01000103">
    <property type="protein sequence ID" value="KRO40501.1"/>
    <property type="molecule type" value="Genomic_DNA"/>
</dbReference>
<dbReference type="Pfam" id="PF00032">
    <property type="entry name" value="Cytochrom_B_C"/>
    <property type="match status" value="1"/>
</dbReference>
<evidence type="ECO:0000256" key="2">
    <source>
        <dbReference type="ARBA" id="ARBA00004141"/>
    </source>
</evidence>
<dbReference type="AlphaFoldDB" id="A0A0R2PRC8"/>
<feature type="binding site" description="axial binding residue" evidence="15">
    <location>
        <position position="105"/>
    </location>
    <ligand>
        <name>heme b</name>
        <dbReference type="ChEBI" id="CHEBI:60344"/>
        <label>b566</label>
    </ligand>
    <ligandPart>
        <name>Fe</name>
        <dbReference type="ChEBI" id="CHEBI:18248"/>
    </ligandPart>
</feature>
<dbReference type="GO" id="GO:0016491">
    <property type="term" value="F:oxidoreductase activity"/>
    <property type="evidence" value="ECO:0007669"/>
    <property type="project" value="InterPro"/>
</dbReference>
<dbReference type="SUPFAM" id="SSF81648">
    <property type="entry name" value="a domain/subunit of cytochrome bc1 complex (Ubiquinol-cytochrome c reductase)"/>
    <property type="match status" value="1"/>
</dbReference>
<keyword evidence="5 16" id="KW-0813">Transport</keyword>
<dbReference type="InterPro" id="IPR016174">
    <property type="entry name" value="Di-haem_cyt_TM"/>
</dbReference>
<feature type="transmembrane region" description="Helical" evidence="17">
    <location>
        <begin position="37"/>
        <end position="61"/>
    </location>
</feature>
<keyword evidence="11 17" id="KW-1133">Transmembrane helix</keyword>
<dbReference type="InterPro" id="IPR005797">
    <property type="entry name" value="Cyt_b/b6_N"/>
</dbReference>
<comment type="subunit">
    <text evidence="3 16">The main subunits of complex b-c1 are: cytochrome b, cytochrome c1 and the Rieske protein.</text>
</comment>
<evidence type="ECO:0000256" key="13">
    <source>
        <dbReference type="ARBA" id="ARBA00023136"/>
    </source>
</evidence>
<feature type="binding site" evidence="14">
    <location>
        <position position="212"/>
    </location>
    <ligand>
        <name>a ubiquinone</name>
        <dbReference type="ChEBI" id="CHEBI:16389"/>
    </ligand>
</feature>
<evidence type="ECO:0000256" key="9">
    <source>
        <dbReference type="ARBA" id="ARBA00022723"/>
    </source>
</evidence>
<accession>A0A0R2PRC8</accession>
<evidence type="ECO:0000256" key="11">
    <source>
        <dbReference type="ARBA" id="ARBA00022989"/>
    </source>
</evidence>
<feature type="transmembrane region" description="Helical" evidence="17">
    <location>
        <begin position="188"/>
        <end position="210"/>
    </location>
</feature>
<dbReference type="GO" id="GO:0045275">
    <property type="term" value="C:respiratory chain complex III"/>
    <property type="evidence" value="ECO:0007669"/>
    <property type="project" value="InterPro"/>
</dbReference>
<dbReference type="Proteomes" id="UP000050874">
    <property type="component" value="Unassembled WGS sequence"/>
</dbReference>
<name>A0A0R2PRC8_9GAMM</name>
<feature type="transmembrane region" description="Helical" evidence="17">
    <location>
        <begin position="149"/>
        <end position="167"/>
    </location>
</feature>
<dbReference type="GO" id="GO:0022904">
    <property type="term" value="P:respiratory electron transport chain"/>
    <property type="evidence" value="ECO:0007669"/>
    <property type="project" value="InterPro"/>
</dbReference>
<evidence type="ECO:0000256" key="15">
    <source>
        <dbReference type="PIRSR" id="PIRSR038885-2"/>
    </source>
</evidence>
<feature type="binding site" description="axial binding residue" evidence="15">
    <location>
        <position position="192"/>
    </location>
    <ligand>
        <name>heme b</name>
        <dbReference type="ChEBI" id="CHEBI:60344"/>
        <label>b562</label>
    </ligand>
    <ligandPart>
        <name>Fe</name>
        <dbReference type="ChEBI" id="CHEBI:18248"/>
    </ligandPart>
</feature>
<comment type="cofactor">
    <cofactor evidence="16">
        <name>heme b</name>
        <dbReference type="ChEBI" id="CHEBI:60344"/>
    </cofactor>
    <text evidence="16">Binds 2 heme groups non-covalently.</text>
</comment>
<evidence type="ECO:0000259" key="18">
    <source>
        <dbReference type="PROSITE" id="PS51002"/>
    </source>
</evidence>
<reference evidence="21" key="1">
    <citation type="submission" date="2015-10" db="EMBL/GenBank/DDBJ databases">
        <title>Metagenome-Assembled Genomes uncover a global brackish microbiome.</title>
        <authorList>
            <person name="Hugerth L.W."/>
            <person name="Larsson J."/>
            <person name="Alneberg J."/>
            <person name="Lindh M.V."/>
            <person name="Legrand C."/>
            <person name="Pinhassi J."/>
            <person name="Andersson A."/>
        </authorList>
    </citation>
    <scope>NUCLEOTIDE SEQUENCE [LARGE SCALE GENOMIC DNA]</scope>
</reference>
<keyword evidence="8 16" id="KW-0812">Transmembrane</keyword>
<keyword evidence="10 16" id="KW-0249">Electron transport</keyword>
<sequence length="405" mass="45846">MSNQSSGIFNWVNDRLPIKNTYERHLSKHPVPKKVNFWYLFGALALVVLIIQIVSGIWLMFGYENTEEGAFASVEYIMRDVDYGWVVRYMHTTGASMFFAVVYLHMFRGLMYGSYHKPRELVWIFGMTIYLVMMAEGFLGYVLPYGQMSYWGAQVIISLFGAIPFIGESLELWVRGDYYISGATISRFFALHVVALPLILIALVFMHLVALHEVGAGNPEGVDIEKYVDEDGVPLDSVPFFPYKILNALVAIGIFGIVFSIIMFFFPEGGGYMLELANFEEANPLSTPDHIAPVWYYSPYYAMLRAIPDKLGGLIVMGAAIAILFVVPWLDRSKAASIRYKGNLSKIAMVIFVLSWLMLAWLGTMPVTALRTTLSQIGTVFYFLFFLLMPIYTSIEKSKPVPDRL</sequence>
<evidence type="ECO:0000256" key="3">
    <source>
        <dbReference type="ARBA" id="ARBA00011649"/>
    </source>
</evidence>
<comment type="subcellular location">
    <subcellularLocation>
        <location evidence="2">Membrane</location>
        <topology evidence="2">Multi-pass membrane protein</topology>
    </subcellularLocation>
</comment>
<evidence type="ECO:0000259" key="19">
    <source>
        <dbReference type="PROSITE" id="PS51003"/>
    </source>
</evidence>
<evidence type="ECO:0000256" key="6">
    <source>
        <dbReference type="ARBA" id="ARBA00022617"/>
    </source>
</evidence>
<gene>
    <name evidence="20" type="ORF">ABR63_07005</name>
</gene>
<feature type="transmembrane region" description="Helical" evidence="17">
    <location>
        <begin position="374"/>
        <end position="395"/>
    </location>
</feature>
<comment type="caution">
    <text evidence="20">The sequence shown here is derived from an EMBL/GenBank/DDBJ whole genome shotgun (WGS) entry which is preliminary data.</text>
</comment>
<dbReference type="InterPro" id="IPR027387">
    <property type="entry name" value="Cytb/b6-like_sf"/>
</dbReference>
<organism evidence="20 21">
    <name type="scientific">SAR86 cluster bacterium BACL1 MAG-120920-bin57</name>
    <dbReference type="NCBI Taxonomy" id="1655571"/>
    <lineage>
        <taxon>Bacteria</taxon>
        <taxon>Pseudomonadati</taxon>
        <taxon>Pseudomonadota</taxon>
        <taxon>Gammaproteobacteria</taxon>
        <taxon>SAR86 cluster</taxon>
    </lineage>
</organism>
<feature type="binding site" description="axial binding residue" evidence="15">
    <location>
        <position position="207"/>
    </location>
    <ligand>
        <name>heme b</name>
        <dbReference type="ChEBI" id="CHEBI:60344"/>
        <label>b566</label>
    </ligand>
    <ligandPart>
        <name>Fe</name>
        <dbReference type="ChEBI" id="CHEBI:18248"/>
    </ligandPart>
</feature>
<keyword evidence="7 16" id="KW-0679">Respiratory chain</keyword>
<evidence type="ECO:0000256" key="5">
    <source>
        <dbReference type="ARBA" id="ARBA00022448"/>
    </source>
</evidence>
<keyword evidence="6 15" id="KW-0349">Heme</keyword>
<dbReference type="GO" id="GO:0008121">
    <property type="term" value="F:quinol-cytochrome-c reductase activity"/>
    <property type="evidence" value="ECO:0007669"/>
    <property type="project" value="InterPro"/>
</dbReference>
<evidence type="ECO:0000256" key="17">
    <source>
        <dbReference type="SAM" id="Phobius"/>
    </source>
</evidence>
<dbReference type="PANTHER" id="PTHR19271:SF16">
    <property type="entry name" value="CYTOCHROME B"/>
    <property type="match status" value="1"/>
</dbReference>
<dbReference type="InterPro" id="IPR030689">
    <property type="entry name" value="Cytochrome_b"/>
</dbReference>
<evidence type="ECO:0000256" key="10">
    <source>
        <dbReference type="ARBA" id="ARBA00022982"/>
    </source>
</evidence>